<reference evidence="1 2" key="1">
    <citation type="submission" date="2022-12" db="EMBL/GenBank/DDBJ databases">
        <title>Chromosome-scale assembly of the Ensete ventricosum genome.</title>
        <authorList>
            <person name="Dussert Y."/>
            <person name="Stocks J."/>
            <person name="Wendawek A."/>
            <person name="Woldeyes F."/>
            <person name="Nichols R.A."/>
            <person name="Borrell J.S."/>
        </authorList>
    </citation>
    <scope>NUCLEOTIDE SEQUENCE [LARGE SCALE GENOMIC DNA]</scope>
    <source>
        <strain evidence="2">cv. Maze</strain>
        <tissue evidence="1">Seeds</tissue>
    </source>
</reference>
<sequence>MGLLAETTLFVDTNLGTRFALSVPDNITAGDLKQNLDHAICKQVNSSVSTTLVSQPSEKLLSILSW</sequence>
<organism evidence="1 2">
    <name type="scientific">Ensete ventricosum</name>
    <name type="common">Abyssinian banana</name>
    <name type="synonym">Musa ensete</name>
    <dbReference type="NCBI Taxonomy" id="4639"/>
    <lineage>
        <taxon>Eukaryota</taxon>
        <taxon>Viridiplantae</taxon>
        <taxon>Streptophyta</taxon>
        <taxon>Embryophyta</taxon>
        <taxon>Tracheophyta</taxon>
        <taxon>Spermatophyta</taxon>
        <taxon>Magnoliopsida</taxon>
        <taxon>Liliopsida</taxon>
        <taxon>Zingiberales</taxon>
        <taxon>Musaceae</taxon>
        <taxon>Ensete</taxon>
    </lineage>
</organism>
<comment type="caution">
    <text evidence="1">The sequence shown here is derived from an EMBL/GenBank/DDBJ whole genome shotgun (WGS) entry which is preliminary data.</text>
</comment>
<evidence type="ECO:0000313" key="2">
    <source>
        <dbReference type="Proteomes" id="UP001222027"/>
    </source>
</evidence>
<evidence type="ECO:0000313" key="1">
    <source>
        <dbReference type="EMBL" id="KAJ8470670.1"/>
    </source>
</evidence>
<gene>
    <name evidence="1" type="ORF">OPV22_025013</name>
</gene>
<protein>
    <submittedName>
        <fullName evidence="1">Uncharacterized protein</fullName>
    </submittedName>
</protein>
<accession>A0AAV8P7X6</accession>
<proteinExistence type="predicted"/>
<keyword evidence="2" id="KW-1185">Reference proteome</keyword>
<dbReference type="AlphaFoldDB" id="A0AAV8P7X6"/>
<dbReference type="EMBL" id="JAQQAF010000007">
    <property type="protein sequence ID" value="KAJ8470670.1"/>
    <property type="molecule type" value="Genomic_DNA"/>
</dbReference>
<dbReference type="Proteomes" id="UP001222027">
    <property type="component" value="Unassembled WGS sequence"/>
</dbReference>
<name>A0AAV8P7X6_ENSVE</name>